<dbReference type="AlphaFoldDB" id="A0A396IZA6"/>
<comment type="caution">
    <text evidence="1">The sequence shown here is derived from an EMBL/GenBank/DDBJ whole genome shotgun (WGS) entry which is preliminary data.</text>
</comment>
<evidence type="ECO:0000313" key="2">
    <source>
        <dbReference type="Proteomes" id="UP000265566"/>
    </source>
</evidence>
<dbReference type="EMBL" id="PSQE01000003">
    <property type="protein sequence ID" value="RHN69774.1"/>
    <property type="molecule type" value="Genomic_DNA"/>
</dbReference>
<accession>A0A396IZA6</accession>
<protein>
    <submittedName>
        <fullName evidence="1">Uncharacterized protein</fullName>
    </submittedName>
</protein>
<gene>
    <name evidence="1" type="ORF">MtrunA17_Chr3g0128431</name>
</gene>
<proteinExistence type="predicted"/>
<organism evidence="1 2">
    <name type="scientific">Medicago truncatula</name>
    <name type="common">Barrel medic</name>
    <name type="synonym">Medicago tribuloides</name>
    <dbReference type="NCBI Taxonomy" id="3880"/>
    <lineage>
        <taxon>Eukaryota</taxon>
        <taxon>Viridiplantae</taxon>
        <taxon>Streptophyta</taxon>
        <taxon>Embryophyta</taxon>
        <taxon>Tracheophyta</taxon>
        <taxon>Spermatophyta</taxon>
        <taxon>Magnoliopsida</taxon>
        <taxon>eudicotyledons</taxon>
        <taxon>Gunneridae</taxon>
        <taxon>Pentapetalae</taxon>
        <taxon>rosids</taxon>
        <taxon>fabids</taxon>
        <taxon>Fabales</taxon>
        <taxon>Fabaceae</taxon>
        <taxon>Papilionoideae</taxon>
        <taxon>50 kb inversion clade</taxon>
        <taxon>NPAAA clade</taxon>
        <taxon>Hologalegina</taxon>
        <taxon>IRL clade</taxon>
        <taxon>Trifolieae</taxon>
        <taxon>Medicago</taxon>
    </lineage>
</organism>
<reference evidence="2" key="1">
    <citation type="journal article" date="2018" name="Nat. Plants">
        <title>Whole-genome landscape of Medicago truncatula symbiotic genes.</title>
        <authorList>
            <person name="Pecrix Y."/>
            <person name="Staton S.E."/>
            <person name="Sallet E."/>
            <person name="Lelandais-Briere C."/>
            <person name="Moreau S."/>
            <person name="Carrere S."/>
            <person name="Blein T."/>
            <person name="Jardinaud M.F."/>
            <person name="Latrasse D."/>
            <person name="Zouine M."/>
            <person name="Zahm M."/>
            <person name="Kreplak J."/>
            <person name="Mayjonade B."/>
            <person name="Satge C."/>
            <person name="Perez M."/>
            <person name="Cauet S."/>
            <person name="Marande W."/>
            <person name="Chantry-Darmon C."/>
            <person name="Lopez-Roques C."/>
            <person name="Bouchez O."/>
            <person name="Berard A."/>
            <person name="Debelle F."/>
            <person name="Munos S."/>
            <person name="Bendahmane A."/>
            <person name="Berges H."/>
            <person name="Niebel A."/>
            <person name="Buitink J."/>
            <person name="Frugier F."/>
            <person name="Benhamed M."/>
            <person name="Crespi M."/>
            <person name="Gouzy J."/>
            <person name="Gamas P."/>
        </authorList>
    </citation>
    <scope>NUCLEOTIDE SEQUENCE [LARGE SCALE GENOMIC DNA]</scope>
    <source>
        <strain evidence="2">cv. Jemalong A17</strain>
    </source>
</reference>
<dbReference type="Proteomes" id="UP000265566">
    <property type="component" value="Chromosome 3"/>
</dbReference>
<name>A0A396IZA6_MEDTR</name>
<evidence type="ECO:0000313" key="1">
    <source>
        <dbReference type="EMBL" id="RHN69774.1"/>
    </source>
</evidence>
<dbReference type="Gramene" id="rna18288">
    <property type="protein sequence ID" value="RHN69774.1"/>
    <property type="gene ID" value="gene18288"/>
</dbReference>
<sequence length="61" mass="6836">MTWVIEKKGSVFLSDYYNLLLYNSLTLEGLYSVVWGKNRANTEGIACNAIGIMMTLFVVAL</sequence>